<evidence type="ECO:0000256" key="3">
    <source>
        <dbReference type="ARBA" id="ARBA00022989"/>
    </source>
</evidence>
<feature type="transmembrane region" description="Helical" evidence="5">
    <location>
        <begin position="339"/>
        <end position="361"/>
    </location>
</feature>
<dbReference type="STRING" id="1238425.J07HQW2_00561"/>
<keyword evidence="4 5" id="KW-0472">Membrane</keyword>
<comment type="subcellular location">
    <subcellularLocation>
        <location evidence="1">Membrane</location>
    </subcellularLocation>
</comment>
<keyword evidence="2 5" id="KW-0812">Transmembrane</keyword>
<dbReference type="SUPFAM" id="SSF51306">
    <property type="entry name" value="LexA/Signal peptidase"/>
    <property type="match status" value="1"/>
</dbReference>
<evidence type="ECO:0000256" key="5">
    <source>
        <dbReference type="SAM" id="Phobius"/>
    </source>
</evidence>
<organism evidence="6 7">
    <name type="scientific">Haloquadratum walsbyi J07HQW2</name>
    <dbReference type="NCBI Taxonomy" id="1238425"/>
    <lineage>
        <taxon>Archaea</taxon>
        <taxon>Methanobacteriati</taxon>
        <taxon>Methanobacteriota</taxon>
        <taxon>Stenosarchaea group</taxon>
        <taxon>Halobacteria</taxon>
        <taxon>Halobacteriales</taxon>
        <taxon>Haloferacaceae</taxon>
        <taxon>Haloquadratum</taxon>
    </lineage>
</organism>
<dbReference type="GO" id="GO:0006465">
    <property type="term" value="P:signal peptide processing"/>
    <property type="evidence" value="ECO:0007669"/>
    <property type="project" value="InterPro"/>
</dbReference>
<protein>
    <submittedName>
        <fullName evidence="6">Signal peptidase I, archaeal type</fullName>
    </submittedName>
</protein>
<dbReference type="eggNOG" id="arCOG01740">
    <property type="taxonomic scope" value="Archaea"/>
</dbReference>
<dbReference type="RefSeq" id="WP_021053620.1">
    <property type="nucleotide sequence ID" value="NZ_KE356561.1"/>
</dbReference>
<evidence type="ECO:0000256" key="1">
    <source>
        <dbReference type="ARBA" id="ARBA00004370"/>
    </source>
</evidence>
<dbReference type="HOGENOM" id="CLU_037192_0_0_2"/>
<gene>
    <name evidence="6" type="ORF">J07HQW2_00561</name>
</gene>
<evidence type="ECO:0000256" key="2">
    <source>
        <dbReference type="ARBA" id="ARBA00022692"/>
    </source>
</evidence>
<dbReference type="CDD" id="cd06530">
    <property type="entry name" value="S26_SPase_I"/>
    <property type="match status" value="1"/>
</dbReference>
<sequence>MPATTLPHLLTVVLIIGLVGLGGTLVVGQALDQPVVVSYVTTGSMAPTLDPGDGFVAVPTALVGSIQTGDVVVFRAKSVGGGGLTTHRVVGETNRGYLTQGDANTVTDQSGTEPLVVDPQIVAVALQIDDRVVAIPFLGTAVETVRETIVGLQRRLATTVGLGTVLVGTRGLVYTLFALSLLWSAADAVRGTSRRRERSRSRDTGTSTRLVLGVIVLVVTASATAAMVLPAGPYAFDVVSSAVGSERPGVLERGETGPATYVVRNGGIVPVVVFLTAASDGVAVPEGGFEVGGRSFTEVTVGLTAPPETGAYSLYLVEYRYLAVLPESVLTALFAVHPWLPILAVNALLGVPLYVIGYRLIGTDRIRVRSRTGPSRVRRSAARLAWFLR</sequence>
<dbReference type="AlphaFoldDB" id="U1PKB4"/>
<dbReference type="EMBL" id="KE356561">
    <property type="protein sequence ID" value="ERG94127.1"/>
    <property type="molecule type" value="Genomic_DNA"/>
</dbReference>
<dbReference type="GO" id="GO:0016020">
    <property type="term" value="C:membrane"/>
    <property type="evidence" value="ECO:0007669"/>
    <property type="project" value="UniProtKB-SubCell"/>
</dbReference>
<dbReference type="InterPro" id="IPR036286">
    <property type="entry name" value="LexA/Signal_pep-like_sf"/>
</dbReference>
<dbReference type="GO" id="GO:0004252">
    <property type="term" value="F:serine-type endopeptidase activity"/>
    <property type="evidence" value="ECO:0007669"/>
    <property type="project" value="InterPro"/>
</dbReference>
<name>U1PKB4_9EURY</name>
<evidence type="ECO:0000313" key="7">
    <source>
        <dbReference type="Proteomes" id="UP000030710"/>
    </source>
</evidence>
<dbReference type="Proteomes" id="UP000030710">
    <property type="component" value="Unassembled WGS sequence"/>
</dbReference>
<dbReference type="NCBIfam" id="TIGR02228">
    <property type="entry name" value="sigpep_I_arch"/>
    <property type="match status" value="1"/>
</dbReference>
<feature type="transmembrane region" description="Helical" evidence="5">
    <location>
        <begin position="171"/>
        <end position="189"/>
    </location>
</feature>
<feature type="transmembrane region" description="Helical" evidence="5">
    <location>
        <begin position="210"/>
        <end position="231"/>
    </location>
</feature>
<evidence type="ECO:0000313" key="6">
    <source>
        <dbReference type="EMBL" id="ERG94127.1"/>
    </source>
</evidence>
<dbReference type="InterPro" id="IPR019533">
    <property type="entry name" value="Peptidase_S26"/>
</dbReference>
<proteinExistence type="predicted"/>
<dbReference type="InterPro" id="IPR001733">
    <property type="entry name" value="Peptidase_S26B"/>
</dbReference>
<keyword evidence="3 5" id="KW-1133">Transmembrane helix</keyword>
<evidence type="ECO:0000256" key="4">
    <source>
        <dbReference type="ARBA" id="ARBA00023136"/>
    </source>
</evidence>
<accession>U1PKB4</accession>
<reference evidence="6 7" key="1">
    <citation type="journal article" date="2013" name="PLoS ONE">
        <title>Assembly-driven community genomics of a hypersaline microbial ecosystem.</title>
        <authorList>
            <person name="Podell S."/>
            <person name="Ugalde J.A."/>
            <person name="Narasingarao P."/>
            <person name="Banfield J.F."/>
            <person name="Heidelberg K.B."/>
            <person name="Allen E.E."/>
        </authorList>
    </citation>
    <scope>NUCLEOTIDE SEQUENCE [LARGE SCALE GENOMIC DNA]</scope>
    <source>
        <strain evidence="7">J07HQW2</strain>
    </source>
</reference>